<dbReference type="GO" id="GO:0046872">
    <property type="term" value="F:metal ion binding"/>
    <property type="evidence" value="ECO:0007669"/>
    <property type="project" value="UniProtKB-KW"/>
</dbReference>
<reference evidence="6" key="1">
    <citation type="submission" date="2016-11" db="EMBL/GenBank/DDBJ databases">
        <authorList>
            <person name="Varghese N."/>
            <person name="Submissions S."/>
        </authorList>
    </citation>
    <scope>NUCLEOTIDE SEQUENCE [LARGE SCALE GENOMIC DNA]</scope>
    <source>
        <strain evidence="6">DSM 15807</strain>
    </source>
</reference>
<evidence type="ECO:0000256" key="3">
    <source>
        <dbReference type="ARBA" id="ARBA00022723"/>
    </source>
</evidence>
<evidence type="ECO:0000313" key="6">
    <source>
        <dbReference type="Proteomes" id="UP000242592"/>
    </source>
</evidence>
<dbReference type="InterPro" id="IPR050492">
    <property type="entry name" value="Bact_metal-bind_prot9"/>
</dbReference>
<dbReference type="Gene3D" id="3.40.50.1980">
    <property type="entry name" value="Nitrogenase molybdenum iron protein domain"/>
    <property type="match status" value="2"/>
</dbReference>
<dbReference type="EMBL" id="FQXN01000004">
    <property type="protein sequence ID" value="SHH43907.1"/>
    <property type="molecule type" value="Genomic_DNA"/>
</dbReference>
<keyword evidence="6" id="KW-1185">Reference proteome</keyword>
<dbReference type="PANTHER" id="PTHR42953">
    <property type="entry name" value="HIGH-AFFINITY ZINC UPTAKE SYSTEM PROTEIN ZNUA-RELATED"/>
    <property type="match status" value="1"/>
</dbReference>
<dbReference type="GO" id="GO:0030001">
    <property type="term" value="P:metal ion transport"/>
    <property type="evidence" value="ECO:0007669"/>
    <property type="project" value="InterPro"/>
</dbReference>
<dbReference type="GO" id="GO:0030313">
    <property type="term" value="C:cell envelope"/>
    <property type="evidence" value="ECO:0007669"/>
    <property type="project" value="UniProtKB-SubCell"/>
</dbReference>
<evidence type="ECO:0000256" key="4">
    <source>
        <dbReference type="ARBA" id="ARBA00022729"/>
    </source>
</evidence>
<name>A0A1M5SZF5_9BACT</name>
<keyword evidence="2" id="KW-0813">Transport</keyword>
<protein>
    <submittedName>
        <fullName evidence="5">Zinc transport system substrate-binding protein</fullName>
    </submittedName>
</protein>
<keyword evidence="3" id="KW-0479">Metal-binding</keyword>
<dbReference type="Proteomes" id="UP000242592">
    <property type="component" value="Unassembled WGS sequence"/>
</dbReference>
<comment type="subcellular location">
    <subcellularLocation>
        <location evidence="1">Cell envelope</location>
    </subcellularLocation>
</comment>
<evidence type="ECO:0000256" key="1">
    <source>
        <dbReference type="ARBA" id="ARBA00004196"/>
    </source>
</evidence>
<dbReference type="InterPro" id="IPR006127">
    <property type="entry name" value="ZnuA-like"/>
</dbReference>
<dbReference type="Pfam" id="PF01297">
    <property type="entry name" value="ZnuA"/>
    <property type="match status" value="1"/>
</dbReference>
<dbReference type="STRING" id="1123380.SAMN02745199_1085"/>
<sequence>MKKSLTLYFVMFLLTVIFSLNIVTTINPYYLLVKDIVQDKAKVSLLIKPGANPHVYSLKISDAKVLNGADLIIANGYLEPYLKKYKNVIYISDFVPKLFIEQDNPHFWLDPFFTKYYIIPSIVKKLSELDSANRTFYESNSKKLIKKINNFILDSFNVFKNVKGKILVQHPSFYYYFKEFGIETYWIEKGHNTSSSIKELLNIIKTKNITAIFSEVQQPKTEIEIIANELGKKYFVLDPLGIDTTTFIELYYKNLNEIRKAVSYE</sequence>
<dbReference type="PANTHER" id="PTHR42953:SF1">
    <property type="entry name" value="METAL-BINDING PROTEIN HI_0362-RELATED"/>
    <property type="match status" value="1"/>
</dbReference>
<gene>
    <name evidence="5" type="ORF">SAMN02745199_1085</name>
</gene>
<evidence type="ECO:0000313" key="5">
    <source>
        <dbReference type="EMBL" id="SHH43907.1"/>
    </source>
</evidence>
<evidence type="ECO:0000256" key="2">
    <source>
        <dbReference type="ARBA" id="ARBA00022448"/>
    </source>
</evidence>
<accession>A0A1M5SZF5</accession>
<keyword evidence="4" id="KW-0732">Signal</keyword>
<organism evidence="5 6">
    <name type="scientific">Thermosipho atlanticus DSM 15807</name>
    <dbReference type="NCBI Taxonomy" id="1123380"/>
    <lineage>
        <taxon>Bacteria</taxon>
        <taxon>Thermotogati</taxon>
        <taxon>Thermotogota</taxon>
        <taxon>Thermotogae</taxon>
        <taxon>Thermotogales</taxon>
        <taxon>Fervidobacteriaceae</taxon>
        <taxon>Thermosipho</taxon>
    </lineage>
</organism>
<dbReference type="SUPFAM" id="SSF53807">
    <property type="entry name" value="Helical backbone' metal receptor"/>
    <property type="match status" value="1"/>
</dbReference>
<dbReference type="AlphaFoldDB" id="A0A1M5SZF5"/>
<proteinExistence type="predicted"/>
<dbReference type="RefSeq" id="WP_234946806.1">
    <property type="nucleotide sequence ID" value="NZ_FQXN01000004.1"/>
</dbReference>